<keyword evidence="2" id="KW-1185">Reference proteome</keyword>
<comment type="caution">
    <text evidence="1">The sequence shown here is derived from an EMBL/GenBank/DDBJ whole genome shotgun (WGS) entry which is preliminary data.</text>
</comment>
<gene>
    <name evidence="1" type="ORF">CUMW_113080</name>
</gene>
<proteinExistence type="predicted"/>
<organism evidence="1 2">
    <name type="scientific">Citrus unshiu</name>
    <name type="common">Satsuma mandarin</name>
    <name type="synonym">Citrus nobilis var. unshiu</name>
    <dbReference type="NCBI Taxonomy" id="55188"/>
    <lineage>
        <taxon>Eukaryota</taxon>
        <taxon>Viridiplantae</taxon>
        <taxon>Streptophyta</taxon>
        <taxon>Embryophyta</taxon>
        <taxon>Tracheophyta</taxon>
        <taxon>Spermatophyta</taxon>
        <taxon>Magnoliopsida</taxon>
        <taxon>eudicotyledons</taxon>
        <taxon>Gunneridae</taxon>
        <taxon>Pentapetalae</taxon>
        <taxon>rosids</taxon>
        <taxon>malvids</taxon>
        <taxon>Sapindales</taxon>
        <taxon>Rutaceae</taxon>
        <taxon>Aurantioideae</taxon>
        <taxon>Citrus</taxon>
    </lineage>
</organism>
<dbReference type="Proteomes" id="UP000236630">
    <property type="component" value="Unassembled WGS sequence"/>
</dbReference>
<protein>
    <submittedName>
        <fullName evidence="1">Uncharacterized protein</fullName>
    </submittedName>
</protein>
<sequence>MFKVILGYDVNQVKATLLSIGMEKAAGVITQLYYSYFKSER</sequence>
<dbReference type="AlphaFoldDB" id="A0A2H5P8E2"/>
<accession>A0A2H5P8E2</accession>
<name>A0A2H5P8E2_CITUN</name>
<reference evidence="1 2" key="1">
    <citation type="journal article" date="2017" name="Front. Genet.">
        <title>Draft sequencing of the heterozygous diploid genome of Satsuma (Citrus unshiu Marc.) using a hybrid assembly approach.</title>
        <authorList>
            <person name="Shimizu T."/>
            <person name="Tanizawa Y."/>
            <person name="Mochizuki T."/>
            <person name="Nagasaki H."/>
            <person name="Yoshioka T."/>
            <person name="Toyoda A."/>
            <person name="Fujiyama A."/>
            <person name="Kaminuma E."/>
            <person name="Nakamura Y."/>
        </authorList>
    </citation>
    <scope>NUCLEOTIDE SEQUENCE [LARGE SCALE GENOMIC DNA]</scope>
    <source>
        <strain evidence="2">cv. Miyagawa wase</strain>
    </source>
</reference>
<evidence type="ECO:0000313" key="2">
    <source>
        <dbReference type="Proteomes" id="UP000236630"/>
    </source>
</evidence>
<dbReference type="EMBL" id="BDQV01000046">
    <property type="protein sequence ID" value="GAY48620.1"/>
    <property type="molecule type" value="Genomic_DNA"/>
</dbReference>
<evidence type="ECO:0000313" key="1">
    <source>
        <dbReference type="EMBL" id="GAY48620.1"/>
    </source>
</evidence>